<keyword evidence="2" id="KW-1185">Reference proteome</keyword>
<reference evidence="1 2" key="1">
    <citation type="submission" date="2019-11" db="EMBL/GenBank/DDBJ databases">
        <title>Genome Sequences of 31 Lactococcus lactis Bacteriophages Isolated from Foods.</title>
        <authorList>
            <person name="Marcelli B."/>
            <person name="de Jong A."/>
            <person name="Kuipers O.P."/>
        </authorList>
    </citation>
    <scope>NUCLEOTIDE SEQUENCE [LARGE SCALE GENOMIC DNA]</scope>
</reference>
<name>A0A650ES11_9CAUD</name>
<organism evidence="1 2">
    <name type="scientific">Lactococcus phage CHPC129</name>
    <dbReference type="NCBI Taxonomy" id="2675246"/>
    <lineage>
        <taxon>Viruses</taxon>
        <taxon>Duplodnaviria</taxon>
        <taxon>Heunggongvirae</taxon>
        <taxon>Uroviricota</taxon>
        <taxon>Caudoviricetes</taxon>
        <taxon>Skunavirus</taxon>
        <taxon>Skunavirus CHPC129</taxon>
    </lineage>
</organism>
<evidence type="ECO:0000313" key="1">
    <source>
        <dbReference type="EMBL" id="QGT52789.1"/>
    </source>
</evidence>
<sequence length="46" mass="5197">MLDSYLIQAKNEVGERITAIIWDKKLGWVIYPSSKAVKDGIEKSMA</sequence>
<accession>A0A650ES11</accession>
<evidence type="ECO:0000313" key="2">
    <source>
        <dbReference type="Proteomes" id="UP000423199"/>
    </source>
</evidence>
<dbReference type="EMBL" id="MN689514">
    <property type="protein sequence ID" value="QGT52789.1"/>
    <property type="molecule type" value="Genomic_DNA"/>
</dbReference>
<protein>
    <submittedName>
        <fullName evidence="1">Uncharacterized protein</fullName>
    </submittedName>
</protein>
<proteinExistence type="predicted"/>
<dbReference type="Proteomes" id="UP000423199">
    <property type="component" value="Segment"/>
</dbReference>
<gene>
    <name evidence="1" type="ORF">CHPC129_000443</name>
</gene>